<keyword evidence="1" id="KW-0812">Transmembrane</keyword>
<evidence type="ECO:0000313" key="6">
    <source>
        <dbReference type="Proteomes" id="UP000288716"/>
    </source>
</evidence>
<gene>
    <name evidence="5" type="ORF">B4U80_04109</name>
</gene>
<evidence type="ECO:0000256" key="3">
    <source>
        <dbReference type="SAM" id="MobiDB-lite"/>
    </source>
</evidence>
<dbReference type="Pfam" id="PF00168">
    <property type="entry name" value="C2"/>
    <property type="match status" value="2"/>
</dbReference>
<dbReference type="InterPro" id="IPR035892">
    <property type="entry name" value="C2_domain_sf"/>
</dbReference>
<dbReference type="VEuPathDB" id="VectorBase:LDEU005886"/>
<dbReference type="Pfam" id="PF17047">
    <property type="entry name" value="SMP_LBD"/>
    <property type="match status" value="1"/>
</dbReference>
<dbReference type="SUPFAM" id="SSF49562">
    <property type="entry name" value="C2 domain (Calcium/lipid-binding domain, CaLB)"/>
    <property type="match status" value="2"/>
</dbReference>
<evidence type="ECO:0000313" key="5">
    <source>
        <dbReference type="EMBL" id="RWS26154.1"/>
    </source>
</evidence>
<organism evidence="5 6">
    <name type="scientific">Leptotrombidium deliense</name>
    <dbReference type="NCBI Taxonomy" id="299467"/>
    <lineage>
        <taxon>Eukaryota</taxon>
        <taxon>Metazoa</taxon>
        <taxon>Ecdysozoa</taxon>
        <taxon>Arthropoda</taxon>
        <taxon>Chelicerata</taxon>
        <taxon>Arachnida</taxon>
        <taxon>Acari</taxon>
        <taxon>Acariformes</taxon>
        <taxon>Trombidiformes</taxon>
        <taxon>Prostigmata</taxon>
        <taxon>Anystina</taxon>
        <taxon>Parasitengona</taxon>
        <taxon>Trombiculoidea</taxon>
        <taxon>Trombiculidae</taxon>
        <taxon>Leptotrombidium</taxon>
    </lineage>
</organism>
<dbReference type="PROSITE" id="PS50004">
    <property type="entry name" value="C2"/>
    <property type="match status" value="2"/>
</dbReference>
<dbReference type="Proteomes" id="UP000288716">
    <property type="component" value="Unassembled WGS sequence"/>
</dbReference>
<proteinExistence type="predicted"/>
<dbReference type="Gene3D" id="2.60.40.150">
    <property type="entry name" value="C2 domain"/>
    <property type="match status" value="2"/>
</dbReference>
<dbReference type="CDD" id="cd21670">
    <property type="entry name" value="SMP_ESyt"/>
    <property type="match status" value="1"/>
</dbReference>
<dbReference type="STRING" id="299467.A0A443SF53"/>
<feature type="domain" description="C2" evidence="4">
    <location>
        <begin position="443"/>
        <end position="590"/>
    </location>
</feature>
<dbReference type="SMART" id="SM00239">
    <property type="entry name" value="C2"/>
    <property type="match status" value="2"/>
</dbReference>
<accession>A0A443SF53</accession>
<comment type="caution">
    <text evidence="5">The sequence shown here is derived from an EMBL/GenBank/DDBJ whole genome shotgun (WGS) entry which is preliminary data.</text>
</comment>
<evidence type="ECO:0000259" key="4">
    <source>
        <dbReference type="PROSITE" id="PS50004"/>
    </source>
</evidence>
<feature type="compositionally biased region" description="Polar residues" evidence="3">
    <location>
        <begin position="648"/>
        <end position="657"/>
    </location>
</feature>
<dbReference type="InterPro" id="IPR051634">
    <property type="entry name" value="Extended_Synaptotagmin"/>
</dbReference>
<feature type="domain" description="C2" evidence="4">
    <location>
        <begin position="287"/>
        <end position="413"/>
    </location>
</feature>
<feature type="region of interest" description="Disordered" evidence="3">
    <location>
        <begin position="634"/>
        <end position="657"/>
    </location>
</feature>
<dbReference type="PANTHER" id="PTHR45761:SF1">
    <property type="entry name" value="EXTENDED SYNAPTOTAGMIN-LIKE PROTEIN 2, ISOFORM C"/>
    <property type="match status" value="1"/>
</dbReference>
<evidence type="ECO:0000256" key="1">
    <source>
        <dbReference type="ARBA" id="ARBA00022692"/>
    </source>
</evidence>
<dbReference type="PANTHER" id="PTHR45761">
    <property type="entry name" value="EXTENDED SYNAPTOTAGMIN-LIKE PROTEIN 2, ISOFORM C"/>
    <property type="match status" value="1"/>
</dbReference>
<dbReference type="GO" id="GO:0005737">
    <property type="term" value="C:cytoplasm"/>
    <property type="evidence" value="ECO:0007669"/>
    <property type="project" value="UniProtKB-ARBA"/>
</dbReference>
<sequence length="657" mass="75165">MSRWFSRIAQIFKLKIKGEEKINVEAVVGSERPEKRSRVVHAALKHQSSAITPEATPAKQKRRHQSNVDVQVDLDLNFITDPANELRHQFSEEDFHEVSAQLEWNHFEPEVHAVQWLNVILEKFWSLSSASLQNYLNKCVDKNGDFNGFEKWIDFPNIFLGIRKVQCSFGKKSPLVTGVRVLKRGVKRNQVIIDVEITYGTDLDVMFTGYYKLNFGVERFYCRFLLRIVLGPLIRETPTVATVSFTLFKQPIISWKLTGFPRCLNSNILQSFVEQFLIGLYGNPNKFEITIAASVPYKEIKLKEPLGVFRVDVIEATRLPRSNTTCCGVGKPNTYCVVQYESQMQKTQVISDSYHPEWHRSFIFLYTETEQKSSGQIQFLLYCEEIDEDELIGTFKVPVDLFIQSETVYNGRLFITSLLEPNTNSFVNKGRAGLTFRISYFSLRTKIEASSVVKSKNLPLAVLCVLIDYATGLETVAHQVKSPELRSLVRVSVGNQAQVTGIKERTGYPVWEENLNFFLFEPRLEDVYIEVVDMYYVTEKSLLSLSGERSNKGEKQDFVLLSRSGKVVGYLTLPVTNVVNAFEKKTDNIYQLEGFVENGHIRVLTSLRYTVDSPAVMKNFQKIRVTFPEDEKQLEEVEKKDVGKTTQDKGATVTKAN</sequence>
<dbReference type="AlphaFoldDB" id="A0A443SF53"/>
<dbReference type="InterPro" id="IPR000008">
    <property type="entry name" value="C2_dom"/>
</dbReference>
<keyword evidence="2" id="KW-1133">Transmembrane helix</keyword>
<dbReference type="EMBL" id="NCKV01003006">
    <property type="protein sequence ID" value="RWS26154.1"/>
    <property type="molecule type" value="Genomic_DNA"/>
</dbReference>
<dbReference type="OrthoDB" id="6514054at2759"/>
<feature type="compositionally biased region" description="Basic and acidic residues" evidence="3">
    <location>
        <begin position="634"/>
        <end position="647"/>
    </location>
</feature>
<reference evidence="5 6" key="1">
    <citation type="journal article" date="2018" name="Gigascience">
        <title>Genomes of trombidid mites reveal novel predicted allergens and laterally-transferred genes associated with secondary metabolism.</title>
        <authorList>
            <person name="Dong X."/>
            <person name="Chaisiri K."/>
            <person name="Xia D."/>
            <person name="Armstrong S.D."/>
            <person name="Fang Y."/>
            <person name="Donnelly M.J."/>
            <person name="Kadowaki T."/>
            <person name="McGarry J.W."/>
            <person name="Darby A.C."/>
            <person name="Makepeace B.L."/>
        </authorList>
    </citation>
    <scope>NUCLEOTIDE SEQUENCE [LARGE SCALE GENOMIC DNA]</scope>
    <source>
        <strain evidence="5">UoL-UT</strain>
    </source>
</reference>
<name>A0A443SF53_9ACAR</name>
<dbReference type="InterPro" id="IPR039010">
    <property type="entry name" value="Synaptotagmin_SMP"/>
</dbReference>
<keyword evidence="6" id="KW-1185">Reference proteome</keyword>
<protein>
    <recommendedName>
        <fullName evidence="4">C2 domain-containing protein</fullName>
    </recommendedName>
</protein>
<keyword evidence="2" id="KW-0472">Membrane</keyword>
<evidence type="ECO:0000256" key="2">
    <source>
        <dbReference type="ARBA" id="ARBA00022989"/>
    </source>
</evidence>